<feature type="region of interest" description="Disordered" evidence="1">
    <location>
        <begin position="194"/>
        <end position="343"/>
    </location>
</feature>
<keyword evidence="3" id="KW-1185">Reference proteome</keyword>
<dbReference type="EMBL" id="JAHIBW010000005">
    <property type="protein sequence ID" value="KAG7310531.1"/>
    <property type="molecule type" value="Genomic_DNA"/>
</dbReference>
<protein>
    <submittedName>
        <fullName evidence="2">Uncharacterized protein</fullName>
    </submittedName>
</protein>
<feature type="compositionally biased region" description="Acidic residues" evidence="1">
    <location>
        <begin position="334"/>
        <end position="343"/>
    </location>
</feature>
<evidence type="ECO:0000256" key="1">
    <source>
        <dbReference type="SAM" id="MobiDB-lite"/>
    </source>
</evidence>
<reference evidence="2 3" key="1">
    <citation type="submission" date="2021-06" db="EMBL/GenBank/DDBJ databases">
        <title>A haploid diamondback moth (Plutella xylostella L.) genome assembly resolves 31 chromosomes and identifies a diamide resistance mutation.</title>
        <authorList>
            <person name="Ward C.M."/>
            <person name="Perry K.D."/>
            <person name="Baker G."/>
            <person name="Powis K."/>
            <person name="Heckel D.G."/>
            <person name="Baxter S.W."/>
        </authorList>
    </citation>
    <scope>NUCLEOTIDE SEQUENCE [LARGE SCALE GENOMIC DNA]</scope>
    <source>
        <strain evidence="2 3">LV</strain>
        <tissue evidence="2">Single pupa</tissue>
    </source>
</reference>
<proteinExistence type="predicted"/>
<feature type="compositionally biased region" description="Low complexity" evidence="1">
    <location>
        <begin position="214"/>
        <end position="227"/>
    </location>
</feature>
<organism evidence="2 3">
    <name type="scientific">Plutella xylostella</name>
    <name type="common">Diamondback moth</name>
    <name type="synonym">Plutella maculipennis</name>
    <dbReference type="NCBI Taxonomy" id="51655"/>
    <lineage>
        <taxon>Eukaryota</taxon>
        <taxon>Metazoa</taxon>
        <taxon>Ecdysozoa</taxon>
        <taxon>Arthropoda</taxon>
        <taxon>Hexapoda</taxon>
        <taxon>Insecta</taxon>
        <taxon>Pterygota</taxon>
        <taxon>Neoptera</taxon>
        <taxon>Endopterygota</taxon>
        <taxon>Lepidoptera</taxon>
        <taxon>Glossata</taxon>
        <taxon>Ditrysia</taxon>
        <taxon>Yponomeutoidea</taxon>
        <taxon>Plutellidae</taxon>
        <taxon>Plutella</taxon>
    </lineage>
</organism>
<comment type="caution">
    <text evidence="2">The sequence shown here is derived from an EMBL/GenBank/DDBJ whole genome shotgun (WGS) entry which is preliminary data.</text>
</comment>
<dbReference type="Proteomes" id="UP000823941">
    <property type="component" value="Chromosome 5"/>
</dbReference>
<evidence type="ECO:0000313" key="3">
    <source>
        <dbReference type="Proteomes" id="UP000823941"/>
    </source>
</evidence>
<accession>A0ABQ7QZQ8</accession>
<sequence>MLSIRHRLDRISTTCSCSSSHVVELAKDTETLTYLTGVSNEFESGASIVAAVLWPAGVGWPYIRPSRAITAVFCPSPGTDQDLTMKILLLCMSVAAALSCVQAGALLARGLLPYRSLQPYQSVAWPGAHTAQYVSTVPSYSFGYNPQLAYQFSPIAQIPAYYPASPAYYPASPVYYPASPAFYPPGTVVAQPGYPVPAAPAQPPQPPQQPEPAQPAGDADTAVVDAAPSPGQFQSDDATQQATQTQEQPPASTFPSFPNYPQLPQQPVSAAGQPIFPQFPQGTIPNLPQFPQLPGFPGFPQGPASPAPQYPQGPSSTPPPSFPAADGGDKGINDEDTISVESA</sequence>
<name>A0ABQ7QZQ8_PLUXY</name>
<feature type="compositionally biased region" description="Pro residues" evidence="1">
    <location>
        <begin position="303"/>
        <end position="322"/>
    </location>
</feature>
<evidence type="ECO:0000313" key="2">
    <source>
        <dbReference type="EMBL" id="KAG7310531.1"/>
    </source>
</evidence>
<gene>
    <name evidence="2" type="ORF">JYU34_003316</name>
</gene>
<feature type="compositionally biased region" description="Pro residues" evidence="1">
    <location>
        <begin position="194"/>
        <end position="213"/>
    </location>
</feature>
<feature type="compositionally biased region" description="Low complexity" evidence="1">
    <location>
        <begin position="287"/>
        <end position="302"/>
    </location>
</feature>
<feature type="compositionally biased region" description="Low complexity" evidence="1">
    <location>
        <begin position="234"/>
        <end position="253"/>
    </location>
</feature>